<comment type="caution">
    <text evidence="1">The sequence shown here is derived from an EMBL/GenBank/DDBJ whole genome shotgun (WGS) entry which is preliminary data.</text>
</comment>
<dbReference type="AlphaFoldDB" id="A0A426X8D2"/>
<dbReference type="EMBL" id="AMZH03024592">
    <property type="protein sequence ID" value="RRT35743.1"/>
    <property type="molecule type" value="Genomic_DNA"/>
</dbReference>
<gene>
    <name evidence="1" type="ORF">B296_00045032</name>
</gene>
<name>A0A426X8D2_ENSVE</name>
<evidence type="ECO:0000313" key="2">
    <source>
        <dbReference type="Proteomes" id="UP000287651"/>
    </source>
</evidence>
<evidence type="ECO:0000313" key="1">
    <source>
        <dbReference type="EMBL" id="RRT35743.1"/>
    </source>
</evidence>
<sequence>DAHLRTLAYRRAVTRLYNHRVRHRHVKMGGLVLRKAEVSDPTRSRGKLAPNWEGPYRVVEVVRDGTYTLAIMEGQVLPRT</sequence>
<protein>
    <recommendedName>
        <fullName evidence="3">Integrase zinc-binding domain-containing protein</fullName>
    </recommendedName>
</protein>
<feature type="non-terminal residue" evidence="1">
    <location>
        <position position="1"/>
    </location>
</feature>
<reference evidence="1 2" key="1">
    <citation type="journal article" date="2014" name="Agronomy (Basel)">
        <title>A Draft Genome Sequence for Ensete ventricosum, the Drought-Tolerant Tree Against Hunger.</title>
        <authorList>
            <person name="Harrison J."/>
            <person name="Moore K.A."/>
            <person name="Paszkiewicz K."/>
            <person name="Jones T."/>
            <person name="Grant M."/>
            <person name="Ambacheew D."/>
            <person name="Muzemil S."/>
            <person name="Studholme D.J."/>
        </authorList>
    </citation>
    <scope>NUCLEOTIDE SEQUENCE [LARGE SCALE GENOMIC DNA]</scope>
</reference>
<evidence type="ECO:0008006" key="3">
    <source>
        <dbReference type="Google" id="ProtNLM"/>
    </source>
</evidence>
<proteinExistence type="predicted"/>
<accession>A0A426X8D2</accession>
<organism evidence="1 2">
    <name type="scientific">Ensete ventricosum</name>
    <name type="common">Abyssinian banana</name>
    <name type="synonym">Musa ensete</name>
    <dbReference type="NCBI Taxonomy" id="4639"/>
    <lineage>
        <taxon>Eukaryota</taxon>
        <taxon>Viridiplantae</taxon>
        <taxon>Streptophyta</taxon>
        <taxon>Embryophyta</taxon>
        <taxon>Tracheophyta</taxon>
        <taxon>Spermatophyta</taxon>
        <taxon>Magnoliopsida</taxon>
        <taxon>Liliopsida</taxon>
        <taxon>Zingiberales</taxon>
        <taxon>Musaceae</taxon>
        <taxon>Ensete</taxon>
    </lineage>
</organism>
<dbReference type="Proteomes" id="UP000287651">
    <property type="component" value="Unassembled WGS sequence"/>
</dbReference>